<evidence type="ECO:0000256" key="1">
    <source>
        <dbReference type="ARBA" id="ARBA00006722"/>
    </source>
</evidence>
<sequence length="75" mass="8395">MAKVSPMFHLFLVVLVIFASVRTIQVDAKACTALFSDCPNEEDCKAKCQAQYMGTGQCDHSIFPYPAICRCQYHC</sequence>
<evidence type="ECO:0000256" key="2">
    <source>
        <dbReference type="ARBA" id="ARBA00022529"/>
    </source>
</evidence>
<comment type="caution">
    <text evidence="6">The sequence shown here is derived from an EMBL/GenBank/DDBJ whole genome shotgun (WGS) entry which is preliminary data.</text>
</comment>
<organism evidence="6 7">
    <name type="scientific">Papaver nudicaule</name>
    <name type="common">Iceland poppy</name>
    <dbReference type="NCBI Taxonomy" id="74823"/>
    <lineage>
        <taxon>Eukaryota</taxon>
        <taxon>Viridiplantae</taxon>
        <taxon>Streptophyta</taxon>
        <taxon>Embryophyta</taxon>
        <taxon>Tracheophyta</taxon>
        <taxon>Spermatophyta</taxon>
        <taxon>Magnoliopsida</taxon>
        <taxon>Ranunculales</taxon>
        <taxon>Papaveraceae</taxon>
        <taxon>Papaveroideae</taxon>
        <taxon>Papaver</taxon>
    </lineage>
</organism>
<evidence type="ECO:0000256" key="5">
    <source>
        <dbReference type="SAM" id="SignalP"/>
    </source>
</evidence>
<keyword evidence="7" id="KW-1185">Reference proteome</keyword>
<dbReference type="InterPro" id="IPR010851">
    <property type="entry name" value="DEFL"/>
</dbReference>
<keyword evidence="5" id="KW-0732">Signal</keyword>
<proteinExistence type="inferred from homology"/>
<keyword evidence="3" id="KW-0295">Fungicide</keyword>
<comment type="similarity">
    <text evidence="1">Belongs to the DEFL family.</text>
</comment>
<dbReference type="EMBL" id="JAJJMA010216124">
    <property type="protein sequence ID" value="MCL7040753.1"/>
    <property type="molecule type" value="Genomic_DNA"/>
</dbReference>
<dbReference type="GO" id="GO:0050832">
    <property type="term" value="P:defense response to fungus"/>
    <property type="evidence" value="ECO:0007669"/>
    <property type="project" value="UniProtKB-KW"/>
</dbReference>
<keyword evidence="2" id="KW-0929">Antimicrobial</keyword>
<keyword evidence="4" id="KW-0611">Plant defense</keyword>
<gene>
    <name evidence="6" type="ORF">MKW94_000332</name>
</gene>
<reference evidence="6" key="1">
    <citation type="submission" date="2022-03" db="EMBL/GenBank/DDBJ databases">
        <title>A functionally conserved STORR gene fusion in Papaver species that diverged 16.8 million years ago.</title>
        <authorList>
            <person name="Catania T."/>
        </authorList>
    </citation>
    <scope>NUCLEOTIDE SEQUENCE</scope>
    <source>
        <strain evidence="6">S-191538</strain>
    </source>
</reference>
<accession>A0AA42AT40</accession>
<dbReference type="AlphaFoldDB" id="A0AA42AT40"/>
<evidence type="ECO:0008006" key="8">
    <source>
        <dbReference type="Google" id="ProtNLM"/>
    </source>
</evidence>
<evidence type="ECO:0000256" key="4">
    <source>
        <dbReference type="ARBA" id="ARBA00022821"/>
    </source>
</evidence>
<dbReference type="GO" id="GO:0031640">
    <property type="term" value="P:killing of cells of another organism"/>
    <property type="evidence" value="ECO:0007669"/>
    <property type="project" value="UniProtKB-KW"/>
</dbReference>
<evidence type="ECO:0000256" key="3">
    <source>
        <dbReference type="ARBA" id="ARBA00022577"/>
    </source>
</evidence>
<evidence type="ECO:0000313" key="6">
    <source>
        <dbReference type="EMBL" id="MCL7040753.1"/>
    </source>
</evidence>
<feature type="signal peptide" evidence="5">
    <location>
        <begin position="1"/>
        <end position="23"/>
    </location>
</feature>
<protein>
    <recommendedName>
        <fullName evidence="8">Defensin</fullName>
    </recommendedName>
</protein>
<dbReference type="Pfam" id="PF07333">
    <property type="entry name" value="SLR1-BP"/>
    <property type="match status" value="1"/>
</dbReference>
<dbReference type="Proteomes" id="UP001177140">
    <property type="component" value="Unassembled WGS sequence"/>
</dbReference>
<feature type="chain" id="PRO_5041411932" description="Defensin" evidence="5">
    <location>
        <begin position="24"/>
        <end position="75"/>
    </location>
</feature>
<name>A0AA42AT40_PAPNU</name>
<dbReference type="PANTHER" id="PTHR33830">
    <property type="entry name" value="DEFENSIN-LIKE PROTEIN 184-RELATED"/>
    <property type="match status" value="1"/>
</dbReference>
<evidence type="ECO:0000313" key="7">
    <source>
        <dbReference type="Proteomes" id="UP001177140"/>
    </source>
</evidence>